<sequence length="321" mass="37721">MEHKYEDGQKIEPKYYLPLIPIALTKRTSGMGLGYKYESSISYCPLSIIDACISHLKKSKKVSQLLPYIKGYTGNYKFSEDGRVWASAKYVHKGSKITVTELVPSVTFEKYEEILDKAKANEHILDWENNSKDDNIEYVIKGNTSTFDKLFKSGRIYSLLKLGEYFKRPTLTMLDEFGKVIEFDTVEEILRYFTDFRLRMYDKTKESKITTLQNEIQHKNHIIKFIELYLNGKIKLDKNTPIEKTISVLDKHKLPHFVLDIKIRKLTKEEYNKLKGEVSDLENQLKRVKNTPNLKMYLEDLHNLKKDLKNDFSKINNYENE</sequence>
<evidence type="ECO:0000256" key="3">
    <source>
        <dbReference type="ARBA" id="ARBA00012895"/>
    </source>
</evidence>
<evidence type="ECO:0000313" key="12">
    <source>
        <dbReference type="EMBL" id="BBI90591.1"/>
    </source>
</evidence>
<evidence type="ECO:0000313" key="13">
    <source>
        <dbReference type="Proteomes" id="UP000422648"/>
    </source>
</evidence>
<name>A0A5S9BZ43_9CAUD</name>
<dbReference type="Proteomes" id="UP000422648">
    <property type="component" value="Segment"/>
</dbReference>
<dbReference type="InterPro" id="IPR050634">
    <property type="entry name" value="DNA_Topoisomerase_II"/>
</dbReference>
<evidence type="ECO:0000256" key="4">
    <source>
        <dbReference type="ARBA" id="ARBA00022741"/>
    </source>
</evidence>
<dbReference type="PANTHER" id="PTHR10169:SF38">
    <property type="entry name" value="DNA TOPOISOMERASE 2"/>
    <property type="match status" value="1"/>
</dbReference>
<evidence type="ECO:0000256" key="7">
    <source>
        <dbReference type="ARBA" id="ARBA00023125"/>
    </source>
</evidence>
<reference evidence="12 13" key="1">
    <citation type="journal article" date="2019" name="Arch. Virol.">
        <title>A novel jumbo Tenacibaculum maritimum lytic phage with head-fiber-like appendages.</title>
        <authorList>
            <person name="Kawato Y."/>
            <person name="Istiqomah I."/>
            <person name="Gaafar A.Y."/>
            <person name="Hanaoka M."/>
            <person name="Ishimaru K."/>
            <person name="Yasuike M."/>
            <person name="Nishiki I."/>
            <person name="Nakamura Y."/>
            <person name="Fujiwara A."/>
            <person name="Nakai T."/>
        </authorList>
    </citation>
    <scope>NUCLEOTIDE SEQUENCE [LARGE SCALE GENOMIC DNA]</scope>
    <source>
        <strain evidence="12 13">PTm1</strain>
    </source>
</reference>
<dbReference type="Pfam" id="PF00521">
    <property type="entry name" value="DNA_topoisoIV"/>
    <property type="match status" value="1"/>
</dbReference>
<dbReference type="InterPro" id="IPR002205">
    <property type="entry name" value="Topo_IIA_dom_A"/>
</dbReference>
<evidence type="ECO:0000256" key="5">
    <source>
        <dbReference type="ARBA" id="ARBA00022840"/>
    </source>
</evidence>
<feature type="coiled-coil region" evidence="10">
    <location>
        <begin position="264"/>
        <end position="321"/>
    </location>
</feature>
<dbReference type="GeneID" id="55803004"/>
<evidence type="ECO:0000256" key="8">
    <source>
        <dbReference type="ARBA" id="ARBA00023235"/>
    </source>
</evidence>
<dbReference type="PROSITE" id="PS52040">
    <property type="entry name" value="TOPO_IIA"/>
    <property type="match status" value="1"/>
</dbReference>
<evidence type="ECO:0000256" key="1">
    <source>
        <dbReference type="ARBA" id="ARBA00000185"/>
    </source>
</evidence>
<dbReference type="SUPFAM" id="SSF56719">
    <property type="entry name" value="Type II DNA topoisomerase"/>
    <property type="match status" value="1"/>
</dbReference>
<keyword evidence="4" id="KW-0547">Nucleotide-binding</keyword>
<dbReference type="GO" id="GO:0003918">
    <property type="term" value="F:DNA topoisomerase type II (double strand cut, ATP-hydrolyzing) activity"/>
    <property type="evidence" value="ECO:0007669"/>
    <property type="project" value="UniProtKB-EC"/>
</dbReference>
<keyword evidence="10" id="KW-0175">Coiled coil</keyword>
<comment type="catalytic activity">
    <reaction evidence="1">
        <text>ATP-dependent breakage, passage and rejoining of double-stranded DNA.</text>
        <dbReference type="EC" id="5.6.2.2"/>
    </reaction>
</comment>
<accession>A0A5S9BZ43</accession>
<dbReference type="InterPro" id="IPR013760">
    <property type="entry name" value="Topo_IIA-like_dom_sf"/>
</dbReference>
<dbReference type="InterPro" id="IPR013757">
    <property type="entry name" value="Topo_IIA_A_a_sf"/>
</dbReference>
<keyword evidence="13" id="KW-1185">Reference proteome</keyword>
<comment type="caution">
    <text evidence="9">Lacks conserved residue(s) required for the propagation of feature annotation.</text>
</comment>
<dbReference type="InterPro" id="IPR013758">
    <property type="entry name" value="Topo_IIA_A/C_ab"/>
</dbReference>
<evidence type="ECO:0000256" key="10">
    <source>
        <dbReference type="SAM" id="Coils"/>
    </source>
</evidence>
<organism evidence="12 13">
    <name type="scientific">Tenacibaculum phage PTm1</name>
    <dbReference type="NCBI Taxonomy" id="2547425"/>
    <lineage>
        <taxon>Viruses</taxon>
        <taxon>Duplodnaviria</taxon>
        <taxon>Heunggongvirae</taxon>
        <taxon>Uroviricota</taxon>
        <taxon>Caudoviricetes</taxon>
        <taxon>Shirahamavirus</taxon>
        <taxon>Shirahamavirus PTm1</taxon>
    </lineage>
</organism>
<dbReference type="KEGG" id="vg:55803004"/>
<dbReference type="GO" id="GO:0006265">
    <property type="term" value="P:DNA topological change"/>
    <property type="evidence" value="ECO:0007669"/>
    <property type="project" value="InterPro"/>
</dbReference>
<dbReference type="RefSeq" id="YP_009873883.1">
    <property type="nucleotide sequence ID" value="NC_049340.1"/>
</dbReference>
<keyword evidence="6" id="KW-0799">Topoisomerase</keyword>
<feature type="domain" description="Topo IIA-type catalytic" evidence="11">
    <location>
        <begin position="1"/>
        <end position="301"/>
    </location>
</feature>
<dbReference type="GO" id="GO:0000819">
    <property type="term" value="P:sister chromatid segregation"/>
    <property type="evidence" value="ECO:0007669"/>
    <property type="project" value="TreeGrafter"/>
</dbReference>
<comment type="cofactor">
    <cofactor evidence="2">
        <name>Mg(2+)</name>
        <dbReference type="ChEBI" id="CHEBI:18420"/>
    </cofactor>
</comment>
<keyword evidence="5" id="KW-0067">ATP-binding</keyword>
<dbReference type="PANTHER" id="PTHR10169">
    <property type="entry name" value="DNA TOPOISOMERASE/GYRASE"/>
    <property type="match status" value="1"/>
</dbReference>
<dbReference type="EC" id="5.6.2.2" evidence="3"/>
<evidence type="ECO:0000256" key="9">
    <source>
        <dbReference type="PROSITE-ProRule" id="PRU01384"/>
    </source>
</evidence>
<dbReference type="Gene3D" id="3.90.199.10">
    <property type="entry name" value="Topoisomerase II, domain 5"/>
    <property type="match status" value="1"/>
</dbReference>
<proteinExistence type="predicted"/>
<dbReference type="Gene3D" id="1.10.268.10">
    <property type="entry name" value="Topoisomerase, domain 3"/>
    <property type="match status" value="1"/>
</dbReference>
<keyword evidence="8 12" id="KW-0413">Isomerase</keyword>
<dbReference type="GO" id="GO:0003677">
    <property type="term" value="F:DNA binding"/>
    <property type="evidence" value="ECO:0007669"/>
    <property type="project" value="UniProtKB-UniRule"/>
</dbReference>
<dbReference type="GO" id="GO:0005524">
    <property type="term" value="F:ATP binding"/>
    <property type="evidence" value="ECO:0007669"/>
    <property type="project" value="UniProtKB-KW"/>
</dbReference>
<dbReference type="EMBL" id="AP019524">
    <property type="protein sequence ID" value="BBI90591.1"/>
    <property type="molecule type" value="Genomic_DNA"/>
</dbReference>
<evidence type="ECO:0000256" key="6">
    <source>
        <dbReference type="ARBA" id="ARBA00023029"/>
    </source>
</evidence>
<evidence type="ECO:0000259" key="11">
    <source>
        <dbReference type="PROSITE" id="PS52040"/>
    </source>
</evidence>
<protein>
    <recommendedName>
        <fullName evidence="3">DNA topoisomerase (ATP-hydrolyzing)</fullName>
        <ecNumber evidence="3">5.6.2.2</ecNumber>
    </recommendedName>
</protein>
<dbReference type="Gene3D" id="3.30.1360.40">
    <property type="match status" value="1"/>
</dbReference>
<evidence type="ECO:0000256" key="2">
    <source>
        <dbReference type="ARBA" id="ARBA00001946"/>
    </source>
</evidence>
<keyword evidence="7 9" id="KW-0238">DNA-binding</keyword>